<accession>A0A085LKF0</accession>
<feature type="region of interest" description="Disordered" evidence="1">
    <location>
        <begin position="1"/>
        <end position="38"/>
    </location>
</feature>
<feature type="compositionally biased region" description="Polar residues" evidence="1">
    <location>
        <begin position="1"/>
        <end position="12"/>
    </location>
</feature>
<evidence type="ECO:0000313" key="2">
    <source>
        <dbReference type="EMBL" id="KFD45446.1"/>
    </source>
</evidence>
<dbReference type="Proteomes" id="UP000030764">
    <property type="component" value="Unassembled WGS sequence"/>
</dbReference>
<keyword evidence="3" id="KW-1185">Reference proteome</keyword>
<reference evidence="2 3" key="1">
    <citation type="journal article" date="2014" name="Nat. Genet.">
        <title>Genome and transcriptome of the porcine whipworm Trichuris suis.</title>
        <authorList>
            <person name="Jex A.R."/>
            <person name="Nejsum P."/>
            <person name="Schwarz E.M."/>
            <person name="Hu L."/>
            <person name="Young N.D."/>
            <person name="Hall R.S."/>
            <person name="Korhonen P.K."/>
            <person name="Liao S."/>
            <person name="Thamsborg S."/>
            <person name="Xia J."/>
            <person name="Xu P."/>
            <person name="Wang S."/>
            <person name="Scheerlinck J.P."/>
            <person name="Hofmann A."/>
            <person name="Sternberg P.W."/>
            <person name="Wang J."/>
            <person name="Gasser R.B."/>
        </authorList>
    </citation>
    <scope>NUCLEOTIDE SEQUENCE [LARGE SCALE GENOMIC DNA]</scope>
    <source>
        <strain evidence="2">DCEP-RM93M</strain>
    </source>
</reference>
<sequence>MKAKFSLSSAGVQNKPERVTPGPDVHLGGPPVRGEKTLPRSRQMVRLNRAAHYCQMAASWDHPVADRNKAIAISPARAAGVRKANCDCGCFFYLSLSSSINFLALLVSRMGLDKGELLLANTAELTD</sequence>
<evidence type="ECO:0000256" key="1">
    <source>
        <dbReference type="SAM" id="MobiDB-lite"/>
    </source>
</evidence>
<name>A0A085LKF0_9BILA</name>
<proteinExistence type="predicted"/>
<dbReference type="EMBL" id="KL363493">
    <property type="protein sequence ID" value="KFD45446.1"/>
    <property type="molecule type" value="Genomic_DNA"/>
</dbReference>
<gene>
    <name evidence="2" type="ORF">M513_13678</name>
</gene>
<organism evidence="2 3">
    <name type="scientific">Trichuris suis</name>
    <name type="common">pig whipworm</name>
    <dbReference type="NCBI Taxonomy" id="68888"/>
    <lineage>
        <taxon>Eukaryota</taxon>
        <taxon>Metazoa</taxon>
        <taxon>Ecdysozoa</taxon>
        <taxon>Nematoda</taxon>
        <taxon>Enoplea</taxon>
        <taxon>Dorylaimia</taxon>
        <taxon>Trichinellida</taxon>
        <taxon>Trichuridae</taxon>
        <taxon>Trichuris</taxon>
    </lineage>
</organism>
<protein>
    <submittedName>
        <fullName evidence="2">Uncharacterized protein</fullName>
    </submittedName>
</protein>
<evidence type="ECO:0000313" key="3">
    <source>
        <dbReference type="Proteomes" id="UP000030764"/>
    </source>
</evidence>
<dbReference type="AlphaFoldDB" id="A0A085LKF0"/>